<reference evidence="1" key="1">
    <citation type="journal article" date="2014" name="Genome Biol. Evol.">
        <title>Pangenome evidence for extensive interdomain horizontal transfer affecting lineage core and shell genes in uncultured planktonic thaumarchaeota and euryarchaeota.</title>
        <authorList>
            <person name="Deschamps P."/>
            <person name="Zivanovic Y."/>
            <person name="Moreira D."/>
            <person name="Rodriguez-Valera F."/>
            <person name="Lopez-Garcia P."/>
        </authorList>
    </citation>
    <scope>NUCLEOTIDE SEQUENCE</scope>
</reference>
<evidence type="ECO:0000313" key="1">
    <source>
        <dbReference type="EMBL" id="AIF14057.1"/>
    </source>
</evidence>
<accession>A0A075HHX2</accession>
<proteinExistence type="predicted"/>
<dbReference type="EMBL" id="KF900991">
    <property type="protein sequence ID" value="AIF14057.1"/>
    <property type="molecule type" value="Genomic_DNA"/>
</dbReference>
<name>A0A075HHX2_9ARCH</name>
<dbReference type="AlphaFoldDB" id="A0A075HHX2"/>
<organism evidence="1">
    <name type="scientific">uncultured marine thaumarchaeote KM3_65_H02</name>
    <dbReference type="NCBI Taxonomy" id="1456226"/>
    <lineage>
        <taxon>Archaea</taxon>
        <taxon>Nitrososphaerota</taxon>
        <taxon>environmental samples</taxon>
    </lineage>
</organism>
<sequence>MVAPSGKIPAVDQVTVPSSGIFQTKFVFDRQDTGTYTVRATYGSASDTLTFKFTKSQIEPSSSILVFDPIPSKAKFGDTISLTGKLTNDLGKPIAGRTIHLIDGATNKSVFTTSTASDGKFKMVWTVGRGDETYSWYMFFEGDDQFESASSKKYSGVATSIYLTTELYFQPLANKIESGQTVKFSGQLSSGGVPLAGKTIYIKDDVTLDTDRVIKTVKTNSNGEFTATWKAIPRIGGGSYDFYAIFEGDAEANKVRSATYSVYVSVIQVFEQIRVYTEKTVFEVGDALRVYGTATPNEKLQVALMDSNQNVISQKTISVSSTGSYDTVLLTWKTSIGAWPVGFGEYTVIVWSQVDERYDYSYVSFVKSEPETYQTKISLNRPPSSVVLNQQITFTGKLQTVDGKPLGSTKVGIATISEYTQTAESIATGVTDSTGRFSITWTAEHTRSSATMPVYAYFVGSQVFEHSVSNSYSITIEKPTLSVTTEKFSYETGESLKVYGYANSNDRINLVLKSPTGQVVLSKSNIPTGSLGLFSHTFDTLPSNLSVGTYTVTATSSFFGTSASTKIAIESDAVFETIDIVGVAYYTSYSGYVEYPLEGIKTVLTTGASQRVDYTDASGNFEFDSIKFDSQVDYLLHFEMTDGKSFNFVDSQIYNIDDYGFNKNPLIIKSNTMRLLLDNTIEVNQFSINLNLNMPDRYDDTDSRYIFKTFDYQTKVVKFYNKVLNERPPLINVFLFHDKNSHYQPTGWNSNTHSVLSGYWQPHIAISEGGSWSGVGMEYTHYAQDYAYQKMYGYDNYPRNGNHLGFGNPSTGDSWTEGVGTFMPAVIAEWYNMPEAGTFSYTDLEDNRYKPNSNYFNYGTSWLDEEYSIATLLWDLYDKRQDGENITLGINEIWNLIKAYDDFENHNPKYDYKKKWDFIERFSSNERHIKYFKDFYEFMSDYDINHNGRVDSSDQKIVDDIFALHGIPNGLTDPKRSDRV</sequence>
<protein>
    <submittedName>
        <fullName evidence="1">Asn/thr-rich large protein family protein</fullName>
    </submittedName>
</protein>